<dbReference type="FunFam" id="3.30.420.40:FF:000083">
    <property type="entry name" value="Probable tRNA N6-adenosine threonylcarbamoyltransferase, mitochondrial"/>
    <property type="match status" value="1"/>
</dbReference>
<dbReference type="GO" id="GO:0002949">
    <property type="term" value="P:tRNA threonylcarbamoyladenosine modification"/>
    <property type="evidence" value="ECO:0007669"/>
    <property type="project" value="UniProtKB-UniRule"/>
</dbReference>
<proteinExistence type="inferred from homology"/>
<keyword evidence="8 10" id="KW-0012">Acyltransferase</keyword>
<evidence type="ECO:0000256" key="10">
    <source>
        <dbReference type="HAMAP-Rule" id="MF_03179"/>
    </source>
</evidence>
<evidence type="ECO:0000259" key="11">
    <source>
        <dbReference type="Pfam" id="PF00814"/>
    </source>
</evidence>
<dbReference type="AlphaFoldDB" id="A0AAV4AT58"/>
<dbReference type="Gene3D" id="3.30.420.40">
    <property type="match status" value="2"/>
</dbReference>
<evidence type="ECO:0000313" key="12">
    <source>
        <dbReference type="EMBL" id="GFO10097.1"/>
    </source>
</evidence>
<evidence type="ECO:0000256" key="4">
    <source>
        <dbReference type="ARBA" id="ARBA00022694"/>
    </source>
</evidence>
<keyword evidence="4 10" id="KW-0819">tRNA processing</keyword>
<dbReference type="Pfam" id="PF00814">
    <property type="entry name" value="TsaD"/>
    <property type="match status" value="1"/>
</dbReference>
<evidence type="ECO:0000256" key="3">
    <source>
        <dbReference type="ARBA" id="ARBA00022679"/>
    </source>
</evidence>
<accession>A0AAV4AT58</accession>
<dbReference type="GO" id="GO:0046872">
    <property type="term" value="F:metal ion binding"/>
    <property type="evidence" value="ECO:0007669"/>
    <property type="project" value="UniProtKB-KW"/>
</dbReference>
<keyword evidence="13" id="KW-1185">Reference proteome</keyword>
<evidence type="ECO:0000256" key="6">
    <source>
        <dbReference type="ARBA" id="ARBA00022946"/>
    </source>
</evidence>
<comment type="subunit">
    <text evidence="10">Homodimer.</text>
</comment>
<keyword evidence="5 10" id="KW-0479">Metal-binding</keyword>
<evidence type="ECO:0000256" key="8">
    <source>
        <dbReference type="ARBA" id="ARBA00023315"/>
    </source>
</evidence>
<dbReference type="NCBIfam" id="TIGR03723">
    <property type="entry name" value="T6A_TsaD_YgjD"/>
    <property type="match status" value="1"/>
</dbReference>
<dbReference type="SUPFAM" id="SSF53067">
    <property type="entry name" value="Actin-like ATPase domain"/>
    <property type="match status" value="1"/>
</dbReference>
<comment type="caution">
    <text evidence="12">The sequence shown here is derived from an EMBL/GenBank/DDBJ whole genome shotgun (WGS) entry which is preliminary data.</text>
</comment>
<evidence type="ECO:0000313" key="13">
    <source>
        <dbReference type="Proteomes" id="UP000735302"/>
    </source>
</evidence>
<protein>
    <recommendedName>
        <fullName evidence="2">N(6)-L-threonylcarbamoyladenine synthase</fullName>
        <ecNumber evidence="2">2.3.1.234</ecNumber>
    </recommendedName>
</protein>
<comment type="function">
    <text evidence="10">Required for the formation of a threonylcarbamoyl group on adenosine at position 37 (t(6)A37) in mitochondrial tRNAs that read codons beginning with adenine. Probably involved in the transfer of the threonylcarbamoyl moiety of threonylcarbamoyl-AMP (TC-AMP) to the N6 group of A37. Involved in mitochondrial genome maintenance.</text>
</comment>
<dbReference type="Proteomes" id="UP000735302">
    <property type="component" value="Unassembled WGS sequence"/>
</dbReference>
<dbReference type="EMBL" id="BLXT01004146">
    <property type="protein sequence ID" value="GFO10097.1"/>
    <property type="molecule type" value="Genomic_DNA"/>
</dbReference>
<dbReference type="GO" id="GO:0061711">
    <property type="term" value="F:tRNA N(6)-L-threonylcarbamoyladenine synthase activity"/>
    <property type="evidence" value="ECO:0007669"/>
    <property type="project" value="UniProtKB-EC"/>
</dbReference>
<dbReference type="GO" id="GO:0005739">
    <property type="term" value="C:mitochondrion"/>
    <property type="evidence" value="ECO:0007669"/>
    <property type="project" value="UniProtKB-SubCell"/>
</dbReference>
<dbReference type="HAMAP" id="MF_01445">
    <property type="entry name" value="TsaD"/>
    <property type="match status" value="1"/>
</dbReference>
<comment type="catalytic activity">
    <reaction evidence="9 10">
        <text>L-threonylcarbamoyladenylate + adenosine(37) in tRNA = N(6)-L-threonylcarbamoyladenosine(37) in tRNA + AMP + H(+)</text>
        <dbReference type="Rhea" id="RHEA:37059"/>
        <dbReference type="Rhea" id="RHEA-COMP:10162"/>
        <dbReference type="Rhea" id="RHEA-COMP:10163"/>
        <dbReference type="ChEBI" id="CHEBI:15378"/>
        <dbReference type="ChEBI" id="CHEBI:73682"/>
        <dbReference type="ChEBI" id="CHEBI:74411"/>
        <dbReference type="ChEBI" id="CHEBI:74418"/>
        <dbReference type="ChEBI" id="CHEBI:456215"/>
        <dbReference type="EC" id="2.3.1.234"/>
    </reaction>
</comment>
<dbReference type="InterPro" id="IPR000905">
    <property type="entry name" value="Gcp-like_dom"/>
</dbReference>
<feature type="domain" description="Gcp-like" evidence="11">
    <location>
        <begin position="160"/>
        <end position="465"/>
    </location>
</feature>
<comment type="similarity">
    <text evidence="10">Belongs to the KAE1 / TsaD family.</text>
</comment>
<name>A0AAV4AT58_9GAST</name>
<dbReference type="InterPro" id="IPR022450">
    <property type="entry name" value="TsaD"/>
</dbReference>
<comment type="cofactor">
    <cofactor evidence="10">
        <name>a divalent metal cation</name>
        <dbReference type="ChEBI" id="CHEBI:60240"/>
    </cofactor>
    <text evidence="10">Binds 1 divalent metal cation per subunit.</text>
</comment>
<sequence length="515" mass="57085">MSVLQFRCGSCSIVDDVTEKMTQCEYCSLVPLFGCGIQVRDENKKLDFVRHARYELHHNGSQSRKTSRLSLSTCRAEQYSTSAMAVSMCCTYSKLKFLSRHRFMSIPVRQIMKLKDIFNLGSAWRSVLITSEGNNRKRTVLGIETSCDDTGAAIVDSEGHILGEALHSQTSTHNLTGGIVPNVAKELHAKNVEMVVEQALDDAQMRLQDVDALAVTVKPGLIMSLRVGLRHAQKLCQSSGLPLIPIHHMEAHALTARMIDKIEFPFLVLLASGGHCLLAVAKGIDDFELLGSSLDTAPGEAFDKTARELNLFQLPRFEGLSGGVAVERLAREGNPHAYPRIHVMTSVANCNFSFTGLKISARRQILREYQRQGLATHELLPQAADICAWFQFNLLYHIARRLQRAFIFAEMHEICGDKKTLVVSGGVASNSYIRGKLSGLCETYGYRLVCPPAKLCTDNGIMIAWNGMEKLLNGRDFSQDPDGVDVQARSPFGINRSKEVSNSFIKLPRLVMDPL</sequence>
<dbReference type="CDD" id="cd24134">
    <property type="entry name" value="ASKHA_NBD_OSGEPL1_QRI7_euk"/>
    <property type="match status" value="1"/>
</dbReference>
<evidence type="ECO:0000256" key="2">
    <source>
        <dbReference type="ARBA" id="ARBA00012156"/>
    </source>
</evidence>
<dbReference type="PANTHER" id="PTHR11735:SF6">
    <property type="entry name" value="TRNA N6-ADENOSINE THREONYLCARBAMOYLTRANSFERASE, MITOCHONDRIAL"/>
    <property type="match status" value="1"/>
</dbReference>
<keyword evidence="6" id="KW-0809">Transit peptide</keyword>
<dbReference type="PANTHER" id="PTHR11735">
    <property type="entry name" value="TRNA N6-ADENOSINE THREONYLCARBAMOYLTRANSFERASE"/>
    <property type="match status" value="1"/>
</dbReference>
<dbReference type="InterPro" id="IPR043129">
    <property type="entry name" value="ATPase_NBD"/>
</dbReference>
<keyword evidence="3 10" id="KW-0808">Transferase</keyword>
<reference evidence="12 13" key="1">
    <citation type="journal article" date="2021" name="Elife">
        <title>Chloroplast acquisition without the gene transfer in kleptoplastic sea slugs, Plakobranchus ocellatus.</title>
        <authorList>
            <person name="Maeda T."/>
            <person name="Takahashi S."/>
            <person name="Yoshida T."/>
            <person name="Shimamura S."/>
            <person name="Takaki Y."/>
            <person name="Nagai Y."/>
            <person name="Toyoda A."/>
            <person name="Suzuki Y."/>
            <person name="Arimoto A."/>
            <person name="Ishii H."/>
            <person name="Satoh N."/>
            <person name="Nishiyama T."/>
            <person name="Hasebe M."/>
            <person name="Maruyama T."/>
            <person name="Minagawa J."/>
            <person name="Obokata J."/>
            <person name="Shigenobu S."/>
        </authorList>
    </citation>
    <scope>NUCLEOTIDE SEQUENCE [LARGE SCALE GENOMIC DNA]</scope>
</reference>
<dbReference type="PRINTS" id="PR00789">
    <property type="entry name" value="OSIALOPTASE"/>
</dbReference>
<keyword evidence="7 10" id="KW-0496">Mitochondrion</keyword>
<evidence type="ECO:0000256" key="1">
    <source>
        <dbReference type="ARBA" id="ARBA00004173"/>
    </source>
</evidence>
<evidence type="ECO:0000256" key="5">
    <source>
        <dbReference type="ARBA" id="ARBA00022723"/>
    </source>
</evidence>
<dbReference type="EC" id="2.3.1.234" evidence="2"/>
<dbReference type="InterPro" id="IPR017861">
    <property type="entry name" value="KAE1/TsaD"/>
</dbReference>
<evidence type="ECO:0000256" key="9">
    <source>
        <dbReference type="ARBA" id="ARBA00048117"/>
    </source>
</evidence>
<evidence type="ECO:0000256" key="7">
    <source>
        <dbReference type="ARBA" id="ARBA00023128"/>
    </source>
</evidence>
<comment type="subcellular location">
    <subcellularLocation>
        <location evidence="1 10">Mitochondrion</location>
    </subcellularLocation>
</comment>
<gene>
    <name evidence="12" type="ORF">PoB_003660200</name>
</gene>
<organism evidence="12 13">
    <name type="scientific">Plakobranchus ocellatus</name>
    <dbReference type="NCBI Taxonomy" id="259542"/>
    <lineage>
        <taxon>Eukaryota</taxon>
        <taxon>Metazoa</taxon>
        <taxon>Spiralia</taxon>
        <taxon>Lophotrochozoa</taxon>
        <taxon>Mollusca</taxon>
        <taxon>Gastropoda</taxon>
        <taxon>Heterobranchia</taxon>
        <taxon>Euthyneura</taxon>
        <taxon>Panpulmonata</taxon>
        <taxon>Sacoglossa</taxon>
        <taxon>Placobranchoidea</taxon>
        <taxon>Plakobranchidae</taxon>
        <taxon>Plakobranchus</taxon>
    </lineage>
</organism>
<dbReference type="NCBIfam" id="TIGR00329">
    <property type="entry name" value="gcp_kae1"/>
    <property type="match status" value="1"/>
</dbReference>